<protein>
    <submittedName>
        <fullName evidence="3">Uncharacterized protein</fullName>
    </submittedName>
</protein>
<feature type="region of interest" description="Disordered" evidence="2">
    <location>
        <begin position="675"/>
        <end position="703"/>
    </location>
</feature>
<reference evidence="3 4" key="1">
    <citation type="journal article" date="2015" name="Proc. Natl. Acad. Sci. U.S.A.">
        <title>The resurrection genome of Boea hygrometrica: A blueprint for survival of dehydration.</title>
        <authorList>
            <person name="Xiao L."/>
            <person name="Yang G."/>
            <person name="Zhang L."/>
            <person name="Yang X."/>
            <person name="Zhao S."/>
            <person name="Ji Z."/>
            <person name="Zhou Q."/>
            <person name="Hu M."/>
            <person name="Wang Y."/>
            <person name="Chen M."/>
            <person name="Xu Y."/>
            <person name="Jin H."/>
            <person name="Xiao X."/>
            <person name="Hu G."/>
            <person name="Bao F."/>
            <person name="Hu Y."/>
            <person name="Wan P."/>
            <person name="Li L."/>
            <person name="Deng X."/>
            <person name="Kuang T."/>
            <person name="Xiang C."/>
            <person name="Zhu J.K."/>
            <person name="Oliver M.J."/>
            <person name="He Y."/>
        </authorList>
    </citation>
    <scope>NUCLEOTIDE SEQUENCE [LARGE SCALE GENOMIC DNA]</scope>
    <source>
        <strain evidence="4">cv. XS01</strain>
    </source>
</reference>
<feature type="region of interest" description="Disordered" evidence="2">
    <location>
        <begin position="476"/>
        <end position="506"/>
    </location>
</feature>
<name>A0A2Z7D935_9LAMI</name>
<keyword evidence="4" id="KW-1185">Reference proteome</keyword>
<evidence type="ECO:0000313" key="3">
    <source>
        <dbReference type="EMBL" id="KZV56218.1"/>
    </source>
</evidence>
<organism evidence="3 4">
    <name type="scientific">Dorcoceras hygrometricum</name>
    <dbReference type="NCBI Taxonomy" id="472368"/>
    <lineage>
        <taxon>Eukaryota</taxon>
        <taxon>Viridiplantae</taxon>
        <taxon>Streptophyta</taxon>
        <taxon>Embryophyta</taxon>
        <taxon>Tracheophyta</taxon>
        <taxon>Spermatophyta</taxon>
        <taxon>Magnoliopsida</taxon>
        <taxon>eudicotyledons</taxon>
        <taxon>Gunneridae</taxon>
        <taxon>Pentapetalae</taxon>
        <taxon>asterids</taxon>
        <taxon>lamiids</taxon>
        <taxon>Lamiales</taxon>
        <taxon>Gesneriaceae</taxon>
        <taxon>Didymocarpoideae</taxon>
        <taxon>Trichosporeae</taxon>
        <taxon>Loxocarpinae</taxon>
        <taxon>Dorcoceras</taxon>
    </lineage>
</organism>
<dbReference type="Proteomes" id="UP000250235">
    <property type="component" value="Unassembled WGS sequence"/>
</dbReference>
<evidence type="ECO:0000256" key="2">
    <source>
        <dbReference type="SAM" id="MobiDB-lite"/>
    </source>
</evidence>
<feature type="compositionally biased region" description="Polar residues" evidence="2">
    <location>
        <begin position="493"/>
        <end position="503"/>
    </location>
</feature>
<dbReference type="EMBL" id="KQ988217">
    <property type="protein sequence ID" value="KZV56218.1"/>
    <property type="molecule type" value="Genomic_DNA"/>
</dbReference>
<accession>A0A2Z7D935</accession>
<evidence type="ECO:0000313" key="4">
    <source>
        <dbReference type="Proteomes" id="UP000250235"/>
    </source>
</evidence>
<dbReference type="AlphaFoldDB" id="A0A2Z7D935"/>
<evidence type="ECO:0000256" key="1">
    <source>
        <dbReference type="SAM" id="Coils"/>
    </source>
</evidence>
<sequence length="845" mass="94846">MLLKELIKTQQSTSLLNSFAYVSSGSSVQGEQHCLHKRYRWKFIYSLTSASSHMFIGNSVAYEPVKATDEIAEKHTDEIDNIIGQIIVETSKMGSDEKEQEEQQVDETDIGDDFDHWLEESFKDFMVHETGTVVEAERSKVPVVGKDMDKDVGSKHTEEEHMSIDDLPMQISDDMVLPSVTAAEITKIRLGESININEVQERDWYYASLPRISTHDKGKEPLEENEPVRGHPAKETVELIYEDVDFLVQLRDKKYFISGQPWTATASQIIALLSVAHSKSLEDLLAQQKEHGIITNRPSSSQLFKDLADNSGAVLAQFYSMAKSTCWVRPMILVNGVWTPIQENDFWRSSCRLSLFVNRRKVPESVVDTDFVPHGVFIEPVQYWGAAPSLIKTWGWARVCTEIIRCSMFGCLRPFVGYFSDSDVQSIPEFDSTSSDGSTVYRSPSPQVESFEEAESVEPIAHLALGPAISGVEQEEQSFFVESPESPPPSFQRQDTFASSSDSPMHFNSDDIPLDGTADVQPTFPAVTVDFSPLLDDLKISLSQRMDDAQSDILSRLRTIERGLQDTLGQQNEFFRNLIQRAQQDGQNQDDIQTLRFNEFKKVVLAQGVAAGADSVEVRKEIKALDAKINSLDEQVAAIRNEQLEFQTKIATDILSLSTQLGDLVDFIRGDDAKNGEEISSRRPLPPPVNQGEGSGNRDSCDTVRTTEIAQRDIDNAQRNILERLMSADRQRERERDSGSETVGLSNQLFGLSGQIVTVGSVFRVMVAANRHREHLILKRCWLLRTDIVTVKLNYSIRLNKRRMLSTEMCILRLSETMTSPSDIATVRGTITATVNSTDISTVFL</sequence>
<keyword evidence="1" id="KW-0175">Coiled coil</keyword>
<proteinExistence type="predicted"/>
<gene>
    <name evidence="3" type="ORF">F511_13822</name>
</gene>
<feature type="coiled-coil region" evidence="1">
    <location>
        <begin position="615"/>
        <end position="642"/>
    </location>
</feature>